<dbReference type="RefSeq" id="WP_133292427.1">
    <property type="nucleotide sequence ID" value="NZ_SMSJ01000098.1"/>
</dbReference>
<dbReference type="SUPFAM" id="SSF51679">
    <property type="entry name" value="Bacterial luciferase-like"/>
    <property type="match status" value="1"/>
</dbReference>
<proteinExistence type="predicted"/>
<evidence type="ECO:0000313" key="4">
    <source>
        <dbReference type="EMBL" id="TDH58743.1"/>
    </source>
</evidence>
<organism evidence="4 5">
    <name type="scientific">Dankookia rubra</name>
    <dbReference type="NCBI Taxonomy" id="1442381"/>
    <lineage>
        <taxon>Bacteria</taxon>
        <taxon>Pseudomonadati</taxon>
        <taxon>Pseudomonadota</taxon>
        <taxon>Alphaproteobacteria</taxon>
        <taxon>Acetobacterales</taxon>
        <taxon>Roseomonadaceae</taxon>
        <taxon>Dankookia</taxon>
    </lineage>
</organism>
<evidence type="ECO:0000259" key="3">
    <source>
        <dbReference type="Pfam" id="PF00296"/>
    </source>
</evidence>
<dbReference type="EMBL" id="SMSJ01000098">
    <property type="protein sequence ID" value="TDH58743.1"/>
    <property type="molecule type" value="Genomic_DNA"/>
</dbReference>
<evidence type="ECO:0000256" key="1">
    <source>
        <dbReference type="ARBA" id="ARBA00023002"/>
    </source>
</evidence>
<dbReference type="PANTHER" id="PTHR30137">
    <property type="entry name" value="LUCIFERASE-LIKE MONOOXYGENASE"/>
    <property type="match status" value="1"/>
</dbReference>
<evidence type="ECO:0000313" key="5">
    <source>
        <dbReference type="Proteomes" id="UP000295096"/>
    </source>
</evidence>
<reference evidence="4 5" key="1">
    <citation type="journal article" date="2016" name="J. Microbiol.">
        <title>Dankookia rubra gen. nov., sp. nov., an alphaproteobacterium isolated from sediment of a shallow stream.</title>
        <authorList>
            <person name="Kim W.H."/>
            <person name="Kim D.H."/>
            <person name="Kang K."/>
            <person name="Ahn T.Y."/>
        </authorList>
    </citation>
    <scope>NUCLEOTIDE SEQUENCE [LARGE SCALE GENOMIC DNA]</scope>
    <source>
        <strain evidence="4 5">JCM30602</strain>
    </source>
</reference>
<keyword evidence="1" id="KW-0560">Oxidoreductase</keyword>
<dbReference type="Proteomes" id="UP000295096">
    <property type="component" value="Unassembled WGS sequence"/>
</dbReference>
<keyword evidence="2" id="KW-0503">Monooxygenase</keyword>
<sequence>MQFGIFDQNDLGAADLGAHYESRLQLAAFYDQAGFDRYHVSEHHATPLSATPATGAWLSAVAQRTTRIRLGPLVYILPLRHPLQVAEEVCLLDHLSNGRFELGIGRGVSPFELGYHGVDAAESPAMLREGLDLLLRALTQEEVTFEGRYWRCRDVPVVLRPKQRPHPPLWMPSATVDHAVRAAQGGFATVCNGPTQRIADIVARFRGEWTRPEPLPCIGLSRAMVIAETAEEARAVARRAWRVHAISFLKLWRRHGAAPVNAVMSEDFADAEAAGLAFAGTPARVRDALRAQVAATGVNYVVSRFAFGDQSHAEMLRSATLFAREVMPALAEEYREAA</sequence>
<protein>
    <submittedName>
        <fullName evidence="4">LLM class flavin-dependent oxidoreductase</fullName>
    </submittedName>
</protein>
<dbReference type="AlphaFoldDB" id="A0A4R5Q822"/>
<dbReference type="InterPro" id="IPR036661">
    <property type="entry name" value="Luciferase-like_sf"/>
</dbReference>
<dbReference type="Gene3D" id="3.20.20.30">
    <property type="entry name" value="Luciferase-like domain"/>
    <property type="match status" value="1"/>
</dbReference>
<dbReference type="InterPro" id="IPR050766">
    <property type="entry name" value="Bact_Lucif_Oxidored"/>
</dbReference>
<dbReference type="GO" id="GO:0004497">
    <property type="term" value="F:monooxygenase activity"/>
    <property type="evidence" value="ECO:0007669"/>
    <property type="project" value="UniProtKB-KW"/>
</dbReference>
<dbReference type="PANTHER" id="PTHR30137:SF8">
    <property type="entry name" value="BLR5498 PROTEIN"/>
    <property type="match status" value="1"/>
</dbReference>
<dbReference type="OrthoDB" id="9780518at2"/>
<keyword evidence="5" id="KW-1185">Reference proteome</keyword>
<comment type="caution">
    <text evidence="4">The sequence shown here is derived from an EMBL/GenBank/DDBJ whole genome shotgun (WGS) entry which is preliminary data.</text>
</comment>
<accession>A0A4R5Q822</accession>
<dbReference type="InterPro" id="IPR011251">
    <property type="entry name" value="Luciferase-like_dom"/>
</dbReference>
<name>A0A4R5Q822_9PROT</name>
<dbReference type="GO" id="GO:0016705">
    <property type="term" value="F:oxidoreductase activity, acting on paired donors, with incorporation or reduction of molecular oxygen"/>
    <property type="evidence" value="ECO:0007669"/>
    <property type="project" value="InterPro"/>
</dbReference>
<evidence type="ECO:0000256" key="2">
    <source>
        <dbReference type="ARBA" id="ARBA00023033"/>
    </source>
</evidence>
<dbReference type="Pfam" id="PF00296">
    <property type="entry name" value="Bac_luciferase"/>
    <property type="match status" value="1"/>
</dbReference>
<gene>
    <name evidence="4" type="ORF">E2C06_30935</name>
</gene>
<dbReference type="GO" id="GO:0005829">
    <property type="term" value="C:cytosol"/>
    <property type="evidence" value="ECO:0007669"/>
    <property type="project" value="TreeGrafter"/>
</dbReference>
<feature type="domain" description="Luciferase-like" evidence="3">
    <location>
        <begin position="1"/>
        <end position="299"/>
    </location>
</feature>